<name>A0A1H7XPK1_9BACT</name>
<dbReference type="STRING" id="43775.SAMN04489760_11190"/>
<protein>
    <recommendedName>
        <fullName evidence="3">Hook-length control protein FliK</fullName>
    </recommendedName>
</protein>
<dbReference type="OrthoDB" id="1938931at2"/>
<dbReference type="EMBL" id="FOBS01000011">
    <property type="protein sequence ID" value="SEM35563.1"/>
    <property type="molecule type" value="Genomic_DNA"/>
</dbReference>
<proteinExistence type="predicted"/>
<gene>
    <name evidence="1" type="ORF">SAMN04489760_11190</name>
</gene>
<accession>A0A1H7XPK1</accession>
<keyword evidence="2" id="KW-1185">Reference proteome</keyword>
<organism evidence="1 2">
    <name type="scientific">Syntrophus gentianae</name>
    <dbReference type="NCBI Taxonomy" id="43775"/>
    <lineage>
        <taxon>Bacteria</taxon>
        <taxon>Pseudomonadati</taxon>
        <taxon>Thermodesulfobacteriota</taxon>
        <taxon>Syntrophia</taxon>
        <taxon>Syntrophales</taxon>
        <taxon>Syntrophaceae</taxon>
        <taxon>Syntrophus</taxon>
    </lineage>
</organism>
<evidence type="ECO:0000313" key="2">
    <source>
        <dbReference type="Proteomes" id="UP000198744"/>
    </source>
</evidence>
<sequence>MFPINTPPVVLPKPTSPIHFIKTLTETFSFTKGDLFRALVVQKSDNHEVLLDTGGGTLLAKSNLALKIGDTLLLKVDETQPNIILNLMPAADEDSLHIRNNLALFRAIPQGMVNVIKNGLEFFQGDIQNLLPFLEKAELDSLQSRINSLIFSEKSLDNPLFFKQFIINIGFLIEKSLKKSLSVSLEEEKSLSQTSNKSLKCLLSHLSSRLHLFLSDKAGSDFDSQLLNSLENLARYADSSLETIYNQQVVNVIGQEEEQSYYFQIPINSCDNDLRTADLFINIKDKNARSTTSDDQFQFVLFFNMDALGDIMVDIKYNQKKILGTFKCDNVDSRDFLKEFLEILNDRLSSAGYGPNYLNVCCSGNLFQEKVDFIHDKVIYSKKIINCFA</sequence>
<evidence type="ECO:0008006" key="3">
    <source>
        <dbReference type="Google" id="ProtNLM"/>
    </source>
</evidence>
<reference evidence="1 2" key="1">
    <citation type="submission" date="2016-10" db="EMBL/GenBank/DDBJ databases">
        <authorList>
            <person name="de Groot N.N."/>
        </authorList>
    </citation>
    <scope>NUCLEOTIDE SEQUENCE [LARGE SCALE GENOMIC DNA]</scope>
    <source>
        <strain evidence="1 2">DSM 8423</strain>
    </source>
</reference>
<dbReference type="RefSeq" id="WP_093883431.1">
    <property type="nucleotide sequence ID" value="NZ_FOBS01000011.1"/>
</dbReference>
<evidence type="ECO:0000313" key="1">
    <source>
        <dbReference type="EMBL" id="SEM35563.1"/>
    </source>
</evidence>
<dbReference type="Proteomes" id="UP000198744">
    <property type="component" value="Unassembled WGS sequence"/>
</dbReference>
<dbReference type="AlphaFoldDB" id="A0A1H7XPK1"/>